<accession>A0ABD6GBW1</accession>
<dbReference type="GO" id="GO:0042742">
    <property type="term" value="P:defense response to bacterium"/>
    <property type="evidence" value="ECO:0007669"/>
    <property type="project" value="UniProtKB-KW"/>
</dbReference>
<organism evidence="7 8">
    <name type="scientific">Agrobacterium vitis</name>
    <name type="common">Rhizobium vitis</name>
    <dbReference type="NCBI Taxonomy" id="373"/>
    <lineage>
        <taxon>Bacteria</taxon>
        <taxon>Pseudomonadati</taxon>
        <taxon>Pseudomonadota</taxon>
        <taxon>Alphaproteobacteria</taxon>
        <taxon>Hyphomicrobiales</taxon>
        <taxon>Rhizobiaceae</taxon>
        <taxon>Rhizobium/Agrobacterium group</taxon>
        <taxon>Agrobacterium</taxon>
    </lineage>
</organism>
<dbReference type="CDD" id="cd16900">
    <property type="entry name" value="endolysin_R21-like"/>
    <property type="match status" value="1"/>
</dbReference>
<evidence type="ECO:0000256" key="1">
    <source>
        <dbReference type="ARBA" id="ARBA00000632"/>
    </source>
</evidence>
<gene>
    <name evidence="7" type="ORF">BBI04_006575</name>
</gene>
<protein>
    <recommendedName>
        <fullName evidence="6">Lysozyme</fullName>
        <ecNumber evidence="6">3.2.1.17</ecNumber>
    </recommendedName>
</protein>
<evidence type="ECO:0000256" key="5">
    <source>
        <dbReference type="ARBA" id="ARBA00023295"/>
    </source>
</evidence>
<reference evidence="7 8" key="1">
    <citation type="submission" date="2019-11" db="EMBL/GenBank/DDBJ databases">
        <title>Whole-genome sequencing of Allorhizobium vitis.</title>
        <authorList>
            <person name="Gan H.M."/>
            <person name="Savka M.A."/>
        </authorList>
    </citation>
    <scope>NUCLEOTIDE SEQUENCE [LARGE SCALE GENOMIC DNA]</scope>
    <source>
        <strain evidence="7 8">AB4</strain>
    </source>
</reference>
<comment type="caution">
    <text evidence="7">The sequence shown here is derived from an EMBL/GenBank/DDBJ whole genome shotgun (WGS) entry which is preliminary data.</text>
</comment>
<dbReference type="SUPFAM" id="SSF53955">
    <property type="entry name" value="Lysozyme-like"/>
    <property type="match status" value="1"/>
</dbReference>
<dbReference type="HAMAP" id="MF_04110">
    <property type="entry name" value="ENDOLYSIN_T4"/>
    <property type="match status" value="1"/>
</dbReference>
<comment type="similarity">
    <text evidence="6">Belongs to the glycosyl hydrolase 24 family.</text>
</comment>
<keyword evidence="4 6" id="KW-0378">Hydrolase</keyword>
<sequence length="174" mass="19066">MPINNFKSSARAKKAIAASGGIAVILAGTALVQPWEGLRTKAYRDMVGVVTVCYGETKGVKMSDQYTPQQCDEMLWKRLKTDYEDPIKKCVPSYDAAPLSWRASSISLSYNVGVGAFCKSTARNRALKADWLGSCQAMTWFNRAGNEVVPGLDSRRKLGDANRIGEYELCKSGL</sequence>
<keyword evidence="3 6" id="KW-0081">Bacteriolytic enzyme</keyword>
<keyword evidence="5 6" id="KW-0326">Glycosidase</keyword>
<evidence type="ECO:0000313" key="8">
    <source>
        <dbReference type="Proteomes" id="UP000175993"/>
    </source>
</evidence>
<dbReference type="AlphaFoldDB" id="A0ABD6GBW1"/>
<dbReference type="Pfam" id="PF00959">
    <property type="entry name" value="Phage_lysozyme"/>
    <property type="match status" value="1"/>
</dbReference>
<dbReference type="Gene3D" id="1.10.530.40">
    <property type="match status" value="1"/>
</dbReference>
<keyword evidence="2 6" id="KW-0929">Antimicrobial</keyword>
<evidence type="ECO:0000256" key="3">
    <source>
        <dbReference type="ARBA" id="ARBA00022638"/>
    </source>
</evidence>
<name>A0ABD6GBW1_AGRVI</name>
<evidence type="ECO:0000313" key="7">
    <source>
        <dbReference type="EMBL" id="MUP04479.1"/>
    </source>
</evidence>
<comment type="catalytic activity">
    <reaction evidence="1 6">
        <text>Hydrolysis of (1-&gt;4)-beta-linkages between N-acetylmuramic acid and N-acetyl-D-glucosamine residues in a peptidoglycan and between N-acetyl-D-glucosamine residues in chitodextrins.</text>
        <dbReference type="EC" id="3.2.1.17"/>
    </reaction>
</comment>
<dbReference type="InterPro" id="IPR051018">
    <property type="entry name" value="Bacteriophage_GH24"/>
</dbReference>
<dbReference type="InterPro" id="IPR002196">
    <property type="entry name" value="Glyco_hydro_24"/>
</dbReference>
<dbReference type="InterPro" id="IPR034690">
    <property type="entry name" value="Endolysin_T4_type"/>
</dbReference>
<dbReference type="RefSeq" id="WP_070164780.1">
    <property type="nucleotide sequence ID" value="NZ_CP118259.1"/>
</dbReference>
<dbReference type="PANTHER" id="PTHR38107:SF3">
    <property type="entry name" value="LYSOZYME RRRD-RELATED"/>
    <property type="match status" value="1"/>
</dbReference>
<evidence type="ECO:0000256" key="2">
    <source>
        <dbReference type="ARBA" id="ARBA00022529"/>
    </source>
</evidence>
<dbReference type="GO" id="GO:0031640">
    <property type="term" value="P:killing of cells of another organism"/>
    <property type="evidence" value="ECO:0007669"/>
    <property type="project" value="UniProtKB-KW"/>
</dbReference>
<dbReference type="InterPro" id="IPR023346">
    <property type="entry name" value="Lysozyme-like_dom_sf"/>
</dbReference>
<evidence type="ECO:0000256" key="6">
    <source>
        <dbReference type="RuleBase" id="RU003788"/>
    </source>
</evidence>
<evidence type="ECO:0000256" key="4">
    <source>
        <dbReference type="ARBA" id="ARBA00022801"/>
    </source>
</evidence>
<proteinExistence type="inferred from homology"/>
<dbReference type="GO" id="GO:0003796">
    <property type="term" value="F:lysozyme activity"/>
    <property type="evidence" value="ECO:0007669"/>
    <property type="project" value="UniProtKB-EC"/>
</dbReference>
<dbReference type="EC" id="3.2.1.17" evidence="6"/>
<dbReference type="Proteomes" id="UP000175993">
    <property type="component" value="Unassembled WGS sequence"/>
</dbReference>
<dbReference type="PANTHER" id="PTHR38107">
    <property type="match status" value="1"/>
</dbReference>
<dbReference type="InterPro" id="IPR023347">
    <property type="entry name" value="Lysozyme_dom_sf"/>
</dbReference>
<dbReference type="EMBL" id="MBEV02000003">
    <property type="protein sequence ID" value="MUP04479.1"/>
    <property type="molecule type" value="Genomic_DNA"/>
</dbReference>